<keyword evidence="1" id="KW-0488">Methylation</keyword>
<dbReference type="InterPro" id="IPR045584">
    <property type="entry name" value="Pilin-like"/>
</dbReference>
<dbReference type="Pfam" id="PF16732">
    <property type="entry name" value="ComP_DUS"/>
    <property type="match status" value="1"/>
</dbReference>
<evidence type="ECO:0000256" key="1">
    <source>
        <dbReference type="ARBA" id="ARBA00022481"/>
    </source>
</evidence>
<dbReference type="Proteomes" id="UP001520878">
    <property type="component" value="Unassembled WGS sequence"/>
</dbReference>
<dbReference type="PANTHER" id="PTHR30093">
    <property type="entry name" value="GENERAL SECRETION PATHWAY PROTEIN G"/>
    <property type="match status" value="1"/>
</dbReference>
<dbReference type="NCBIfam" id="TIGR02532">
    <property type="entry name" value="IV_pilin_GFxxxE"/>
    <property type="match status" value="1"/>
</dbReference>
<gene>
    <name evidence="3" type="ORF">LJ739_00200</name>
</gene>
<dbReference type="PANTHER" id="PTHR30093:SF47">
    <property type="entry name" value="TYPE IV PILUS NON-CORE MINOR PILIN PILE"/>
    <property type="match status" value="1"/>
</dbReference>
<keyword evidence="4" id="KW-1185">Reference proteome</keyword>
<reference evidence="3 4" key="1">
    <citation type="submission" date="2021-10" db="EMBL/GenBank/DDBJ databases">
        <title>Draft genome of Aestuariibacter halophilus JC2043.</title>
        <authorList>
            <person name="Emsley S.A."/>
            <person name="Pfannmuller K.M."/>
            <person name="Ushijima B."/>
            <person name="Saw J.H."/>
            <person name="Videau P."/>
        </authorList>
    </citation>
    <scope>NUCLEOTIDE SEQUENCE [LARGE SCALE GENOMIC DNA]</scope>
    <source>
        <strain evidence="3 4">JC2043</strain>
    </source>
</reference>
<keyword evidence="2" id="KW-0472">Membrane</keyword>
<keyword evidence="2" id="KW-1133">Transmembrane helix</keyword>
<evidence type="ECO:0000256" key="2">
    <source>
        <dbReference type="SAM" id="Phobius"/>
    </source>
</evidence>
<evidence type="ECO:0000313" key="4">
    <source>
        <dbReference type="Proteomes" id="UP001520878"/>
    </source>
</evidence>
<protein>
    <submittedName>
        <fullName evidence="3">Prepilin-type N-terminal cleavage/methylation domain-containing protein</fullName>
    </submittedName>
</protein>
<proteinExistence type="predicted"/>
<dbReference type="SUPFAM" id="SSF54523">
    <property type="entry name" value="Pili subunits"/>
    <property type="match status" value="1"/>
</dbReference>
<comment type="caution">
    <text evidence="3">The sequence shown here is derived from an EMBL/GenBank/DDBJ whole genome shotgun (WGS) entry which is preliminary data.</text>
</comment>
<dbReference type="InterPro" id="IPR031982">
    <property type="entry name" value="PilE-like"/>
</dbReference>
<dbReference type="InterPro" id="IPR012902">
    <property type="entry name" value="N_methyl_site"/>
</dbReference>
<dbReference type="EMBL" id="JAJEWP010000001">
    <property type="protein sequence ID" value="MCC2614658.1"/>
    <property type="molecule type" value="Genomic_DNA"/>
</dbReference>
<name>A0ABS8G2K3_9ALTE</name>
<dbReference type="Gene3D" id="3.30.700.10">
    <property type="entry name" value="Glycoprotein, Type 4 Pilin"/>
    <property type="match status" value="1"/>
</dbReference>
<dbReference type="Pfam" id="PF07963">
    <property type="entry name" value="N_methyl"/>
    <property type="match status" value="1"/>
</dbReference>
<accession>A0ABS8G2K3</accession>
<feature type="transmembrane region" description="Helical" evidence="2">
    <location>
        <begin position="12"/>
        <end position="32"/>
    </location>
</feature>
<dbReference type="RefSeq" id="WP_229156583.1">
    <property type="nucleotide sequence ID" value="NZ_JAJEWP010000001.1"/>
</dbReference>
<evidence type="ECO:0000313" key="3">
    <source>
        <dbReference type="EMBL" id="MCC2614658.1"/>
    </source>
</evidence>
<keyword evidence="2" id="KW-0812">Transmembrane</keyword>
<dbReference type="PRINTS" id="PR00813">
    <property type="entry name" value="BCTERIALGSPG"/>
</dbReference>
<sequence length="155" mass="16177">MQNTRPNGFSLIELMIVVAIVGIIVTVAYPSYQGFVVSSNRSVAQADLMALASALERHKAANFTYQGAAAGGADTGTPAIFQGHSPAAEPAANKLYDLTIESVSATGSSYRIMAAPVSGKPNADDGKIYYYSDGRKAWDKDGSGGLAASEFCWGC</sequence>
<organism evidence="3 4">
    <name type="scientific">Fluctibacter halophilus</name>
    <dbReference type="NCBI Taxonomy" id="226011"/>
    <lineage>
        <taxon>Bacteria</taxon>
        <taxon>Pseudomonadati</taxon>
        <taxon>Pseudomonadota</taxon>
        <taxon>Gammaproteobacteria</taxon>
        <taxon>Alteromonadales</taxon>
        <taxon>Alteromonadaceae</taxon>
        <taxon>Fluctibacter</taxon>
    </lineage>
</organism>
<dbReference type="InterPro" id="IPR000983">
    <property type="entry name" value="Bac_GSPG_pilin"/>
</dbReference>